<feature type="transmembrane region" description="Helical" evidence="1">
    <location>
        <begin position="77"/>
        <end position="96"/>
    </location>
</feature>
<keyword evidence="1" id="KW-1133">Transmembrane helix</keyword>
<keyword evidence="1" id="KW-0812">Transmembrane</keyword>
<keyword evidence="1" id="KW-0472">Membrane</keyword>
<evidence type="ECO:0000313" key="2">
    <source>
        <dbReference type="EMBL" id="EAV44931.1"/>
    </source>
</evidence>
<proteinExistence type="predicted"/>
<dbReference type="GeneID" id="68845691"/>
<dbReference type="EMBL" id="AAUW01000004">
    <property type="protein sequence ID" value="EAV44931.1"/>
    <property type="molecule type" value="Genomic_DNA"/>
</dbReference>
<organism evidence="2 3">
    <name type="scientific">Roseibium aggregatum (strain ATCC 25650 / DSM 13394 / JCM 20685 / NBRC 16684 / NCIMB 2208 / IAM 12614 / B1)</name>
    <name type="common">Stappia aggregata</name>
    <dbReference type="NCBI Taxonomy" id="384765"/>
    <lineage>
        <taxon>Bacteria</taxon>
        <taxon>Pseudomonadati</taxon>
        <taxon>Pseudomonadota</taxon>
        <taxon>Alphaproteobacteria</taxon>
        <taxon>Hyphomicrobiales</taxon>
        <taxon>Stappiaceae</taxon>
        <taxon>Roseibium</taxon>
    </lineage>
</organism>
<feature type="transmembrane region" description="Helical" evidence="1">
    <location>
        <begin position="31"/>
        <end position="57"/>
    </location>
</feature>
<dbReference type="RefSeq" id="WP_006933033.1">
    <property type="nucleotide sequence ID" value="NZ_AAUW01000004.1"/>
</dbReference>
<reference evidence="2 3" key="1">
    <citation type="submission" date="2006-05" db="EMBL/GenBank/DDBJ databases">
        <authorList>
            <person name="King G."/>
            <person name="Ferriera S."/>
            <person name="Johnson J."/>
            <person name="Kravitz S."/>
            <person name="Beeson K."/>
            <person name="Sutton G."/>
            <person name="Rogers Y.-H."/>
            <person name="Friedman R."/>
            <person name="Frazier M."/>
            <person name="Venter J.C."/>
        </authorList>
    </citation>
    <scope>NUCLEOTIDE SEQUENCE [LARGE SCALE GENOMIC DNA]</scope>
    <source>
        <strain evidence="3">ATCC 25650 / DSM 13394 / JCM 20685 / NBRC 16684 / NCIMB 2208 / IAM 12614 / B1</strain>
    </source>
</reference>
<dbReference type="InterPro" id="IPR001646">
    <property type="entry name" value="5peptide_repeat"/>
</dbReference>
<sequence length="423" mass="48448">MKIYGLRLKEAIKEKIKFAKAKLKHFKRFQIVFASVAVAILAPTVLIFAISSFVVFFQFLWLPTWGVNSPNSNLLEIWRVSAFISAGVVGAVFAWWRSSIADRQRRVSELALNVDRYQKGALMLDSEILSIRLAGVNTLGALAADGGTRNFFVVNDLLFSFVRERSKMRKIEERETFGKAREVVFVREMEPLPSDVKVALEIIQELQAVAPAGGIKDIHPDLSRSILDNAIIRSIAFYGVDLSEASCIDAKFSDVTFEDFLFDRAKFDKSEFDRCKFTNQTQSNKKRSYEKIPSFSGATFRNTIFERISARRLFSEKALDQRFANCSFKNCDLSRITIDRSVLFRCNFRETQIGTVTFTDNFDRKSVLDLTGTWCWADEIPSGLSEEEIQKITTIDRSENEDYEYRRRKALFGDFEMPTVKEP</sequence>
<dbReference type="Proteomes" id="UP000004848">
    <property type="component" value="Unassembled WGS sequence"/>
</dbReference>
<name>A0NQ73_ROSAI</name>
<dbReference type="OrthoDB" id="7837851at2"/>
<evidence type="ECO:0000256" key="1">
    <source>
        <dbReference type="SAM" id="Phobius"/>
    </source>
</evidence>
<protein>
    <submittedName>
        <fullName evidence="2">DNA primase</fullName>
    </submittedName>
</protein>
<gene>
    <name evidence="2" type="ORF">SIAM614_12988</name>
</gene>
<dbReference type="AlphaFoldDB" id="A0NQ73"/>
<accession>A0NQ73</accession>
<evidence type="ECO:0000313" key="3">
    <source>
        <dbReference type="Proteomes" id="UP000004848"/>
    </source>
</evidence>
<dbReference type="SUPFAM" id="SSF141571">
    <property type="entry name" value="Pentapeptide repeat-like"/>
    <property type="match status" value="1"/>
</dbReference>
<dbReference type="eggNOG" id="COG1357">
    <property type="taxonomic scope" value="Bacteria"/>
</dbReference>
<dbReference type="Gene3D" id="2.160.20.80">
    <property type="entry name" value="E3 ubiquitin-protein ligase SopA"/>
    <property type="match status" value="2"/>
</dbReference>
<comment type="caution">
    <text evidence="2">The sequence shown here is derived from an EMBL/GenBank/DDBJ whole genome shotgun (WGS) entry which is preliminary data.</text>
</comment>
<dbReference type="Pfam" id="PF00805">
    <property type="entry name" value="Pentapeptide"/>
    <property type="match status" value="1"/>
</dbReference>